<evidence type="ECO:0000256" key="7">
    <source>
        <dbReference type="ARBA" id="ARBA00023069"/>
    </source>
</evidence>
<evidence type="ECO:0000256" key="10">
    <source>
        <dbReference type="ARBA" id="ARBA00023273"/>
    </source>
</evidence>
<comment type="function">
    <text evidence="11">Transmembrane component of the tectonic-like complex, a complex localized at the transition zone of primary cilia and acting as a barrier that prevents diffusion of transmembrane proteins between the cilia and plasma membranes. Required for ciliogenesis and sonic hedgehog/SHH signaling.</text>
</comment>
<protein>
    <recommendedName>
        <fullName evidence="3">Transmembrane protein 231</fullName>
    </recommendedName>
</protein>
<keyword evidence="14" id="KW-1185">Reference proteome</keyword>
<evidence type="ECO:0000313" key="14">
    <source>
        <dbReference type="Proteomes" id="UP001281761"/>
    </source>
</evidence>
<proteinExistence type="inferred from homology"/>
<dbReference type="Proteomes" id="UP001281761">
    <property type="component" value="Unassembled WGS sequence"/>
</dbReference>
<comment type="caution">
    <text evidence="13">The sequence shown here is derived from an EMBL/GenBank/DDBJ whole genome shotgun (WGS) entry which is preliminary data.</text>
</comment>
<keyword evidence="6 12" id="KW-1133">Transmembrane helix</keyword>
<evidence type="ECO:0000256" key="11">
    <source>
        <dbReference type="ARBA" id="ARBA00024803"/>
    </source>
</evidence>
<accession>A0ABQ9X687</accession>
<dbReference type="PANTHER" id="PTHR14605">
    <property type="entry name" value="CHST5 PROTEIN"/>
    <property type="match status" value="1"/>
</dbReference>
<keyword evidence="5 12" id="KW-0812">Transmembrane</keyword>
<evidence type="ECO:0000256" key="1">
    <source>
        <dbReference type="ARBA" id="ARBA00004272"/>
    </source>
</evidence>
<evidence type="ECO:0000256" key="8">
    <source>
        <dbReference type="ARBA" id="ARBA00023136"/>
    </source>
</evidence>
<evidence type="ECO:0000256" key="2">
    <source>
        <dbReference type="ARBA" id="ARBA00009082"/>
    </source>
</evidence>
<evidence type="ECO:0000256" key="3">
    <source>
        <dbReference type="ARBA" id="ARBA00015087"/>
    </source>
</evidence>
<evidence type="ECO:0000256" key="9">
    <source>
        <dbReference type="ARBA" id="ARBA00023180"/>
    </source>
</evidence>
<keyword evidence="4" id="KW-1003">Cell membrane</keyword>
<evidence type="ECO:0000256" key="12">
    <source>
        <dbReference type="SAM" id="Phobius"/>
    </source>
</evidence>
<evidence type="ECO:0000256" key="6">
    <source>
        <dbReference type="ARBA" id="ARBA00022989"/>
    </source>
</evidence>
<gene>
    <name evidence="13" type="ORF">BLNAU_17861</name>
</gene>
<keyword evidence="9" id="KW-0325">Glycoprotein</keyword>
<sequence>MAPELFNRPVFRRFYAGRFSIIGWIDLIFLALELVCPFIILFSMPNFWIREKHFNEQPVVMPTNQWAVILSDGTNEYLDTSITSLSLLNPTIGVSTFFSESIYDADLDNRIDFLDINARICVSPLPPTPWTSATLVYFPKVRFINNLKLSTDAPIILTYQGDGATAITAEGQLSFTSLKPLPMYTPFNNTPFVNTSAAVTTNIFSPEYIQKRLTTDSVAASFTPSTTPIITHTATPTSCFSFHGIVNISPQRIRYVPGFWETIKHAWVEFFAVFCLCYLVLNRIERYIFDHQLLSTLVKDDEIPSVMAQNQATSFTSYLHAVEHPHHM</sequence>
<keyword evidence="7" id="KW-0969">Cilium</keyword>
<dbReference type="InterPro" id="IPR019306">
    <property type="entry name" value="TMEM231"/>
</dbReference>
<dbReference type="EMBL" id="JARBJD010000207">
    <property type="protein sequence ID" value="KAK2947227.1"/>
    <property type="molecule type" value="Genomic_DNA"/>
</dbReference>
<name>A0ABQ9X687_9EUKA</name>
<evidence type="ECO:0000256" key="5">
    <source>
        <dbReference type="ARBA" id="ARBA00022692"/>
    </source>
</evidence>
<keyword evidence="8 12" id="KW-0472">Membrane</keyword>
<dbReference type="Pfam" id="PF10149">
    <property type="entry name" value="TM231"/>
    <property type="match status" value="1"/>
</dbReference>
<comment type="subcellular location">
    <subcellularLocation>
        <location evidence="1">Cell projection</location>
        <location evidence="1">Cilium membrane</location>
        <topology evidence="1">Multi-pass membrane protein</topology>
    </subcellularLocation>
</comment>
<keyword evidence="10" id="KW-0966">Cell projection</keyword>
<comment type="similarity">
    <text evidence="2">Belongs to the TMEM231 family.</text>
</comment>
<dbReference type="PANTHER" id="PTHR14605:SF1">
    <property type="entry name" value="TRANSMEMBRANE PROTEIN 231"/>
    <property type="match status" value="1"/>
</dbReference>
<evidence type="ECO:0000313" key="13">
    <source>
        <dbReference type="EMBL" id="KAK2947227.1"/>
    </source>
</evidence>
<organism evidence="13 14">
    <name type="scientific">Blattamonas nauphoetae</name>
    <dbReference type="NCBI Taxonomy" id="2049346"/>
    <lineage>
        <taxon>Eukaryota</taxon>
        <taxon>Metamonada</taxon>
        <taxon>Preaxostyla</taxon>
        <taxon>Oxymonadida</taxon>
        <taxon>Blattamonas</taxon>
    </lineage>
</organism>
<evidence type="ECO:0000256" key="4">
    <source>
        <dbReference type="ARBA" id="ARBA00022475"/>
    </source>
</evidence>
<feature type="transmembrane region" description="Helical" evidence="12">
    <location>
        <begin position="21"/>
        <end position="44"/>
    </location>
</feature>
<reference evidence="13 14" key="1">
    <citation type="journal article" date="2022" name="bioRxiv">
        <title>Genomics of Preaxostyla Flagellates Illuminates Evolutionary Transitions and the Path Towards Mitochondrial Loss.</title>
        <authorList>
            <person name="Novak L.V.F."/>
            <person name="Treitli S.C."/>
            <person name="Pyrih J."/>
            <person name="Halakuc P."/>
            <person name="Pipaliya S.V."/>
            <person name="Vacek V."/>
            <person name="Brzon O."/>
            <person name="Soukal P."/>
            <person name="Eme L."/>
            <person name="Dacks J.B."/>
            <person name="Karnkowska A."/>
            <person name="Elias M."/>
            <person name="Hampl V."/>
        </authorList>
    </citation>
    <scope>NUCLEOTIDE SEQUENCE [LARGE SCALE GENOMIC DNA]</scope>
    <source>
        <strain evidence="13">NAU3</strain>
        <tissue evidence="13">Gut</tissue>
    </source>
</reference>